<accession>A0ABQ9DN67</accession>
<evidence type="ECO:0000313" key="2">
    <source>
        <dbReference type="EMBL" id="KAJ7423066.1"/>
    </source>
</evidence>
<evidence type="ECO:0000256" key="1">
    <source>
        <dbReference type="SAM" id="Phobius"/>
    </source>
</evidence>
<evidence type="ECO:0000313" key="3">
    <source>
        <dbReference type="Proteomes" id="UP001145742"/>
    </source>
</evidence>
<sequence>MKFNKGKCWILHLEWGKPGCTYRLGNEMLESSAMERHLDVLVDSKLNVALAARRANCVLGDIRHSIASWSREGIVLLFSAMLVLSVHLHKTGNSCELDFNRYYVKHSPRMVIITFIMIQLQFIYICTVAVSNVEVQSEDVNRIAFNMR</sequence>
<gene>
    <name evidence="2" type="ORF">WISP_35278</name>
</gene>
<name>A0ABQ9DN67_9PASS</name>
<organism evidence="2 3">
    <name type="scientific">Willisornis vidua</name>
    <name type="common">Xingu scale-backed antbird</name>
    <dbReference type="NCBI Taxonomy" id="1566151"/>
    <lineage>
        <taxon>Eukaryota</taxon>
        <taxon>Metazoa</taxon>
        <taxon>Chordata</taxon>
        <taxon>Craniata</taxon>
        <taxon>Vertebrata</taxon>
        <taxon>Euteleostomi</taxon>
        <taxon>Archelosauria</taxon>
        <taxon>Archosauria</taxon>
        <taxon>Dinosauria</taxon>
        <taxon>Saurischia</taxon>
        <taxon>Theropoda</taxon>
        <taxon>Coelurosauria</taxon>
        <taxon>Aves</taxon>
        <taxon>Neognathae</taxon>
        <taxon>Neoaves</taxon>
        <taxon>Telluraves</taxon>
        <taxon>Australaves</taxon>
        <taxon>Passeriformes</taxon>
        <taxon>Thamnophilidae</taxon>
        <taxon>Willisornis</taxon>
    </lineage>
</organism>
<comment type="caution">
    <text evidence="2">The sequence shown here is derived from an EMBL/GenBank/DDBJ whole genome shotgun (WGS) entry which is preliminary data.</text>
</comment>
<feature type="transmembrane region" description="Helical" evidence="1">
    <location>
        <begin position="110"/>
        <end position="133"/>
    </location>
</feature>
<keyword evidence="1" id="KW-0472">Membrane</keyword>
<protein>
    <submittedName>
        <fullName evidence="2">Uncharacterized protein</fullName>
    </submittedName>
</protein>
<keyword evidence="3" id="KW-1185">Reference proteome</keyword>
<proteinExistence type="predicted"/>
<keyword evidence="1" id="KW-0812">Transmembrane</keyword>
<dbReference type="Proteomes" id="UP001145742">
    <property type="component" value="Unassembled WGS sequence"/>
</dbReference>
<feature type="transmembrane region" description="Helical" evidence="1">
    <location>
        <begin position="73"/>
        <end position="90"/>
    </location>
</feature>
<reference evidence="2" key="1">
    <citation type="submission" date="2019-10" db="EMBL/GenBank/DDBJ databases">
        <authorList>
            <person name="Soares A.E.R."/>
            <person name="Aleixo A."/>
            <person name="Schneider P."/>
            <person name="Miyaki C.Y."/>
            <person name="Schneider M.P."/>
            <person name="Mello C."/>
            <person name="Vasconcelos A.T.R."/>
        </authorList>
    </citation>
    <scope>NUCLEOTIDE SEQUENCE</scope>
    <source>
        <tissue evidence="2">Muscle</tissue>
    </source>
</reference>
<dbReference type="EMBL" id="WHWB01032916">
    <property type="protein sequence ID" value="KAJ7423066.1"/>
    <property type="molecule type" value="Genomic_DNA"/>
</dbReference>
<keyword evidence="1" id="KW-1133">Transmembrane helix</keyword>